<feature type="region of interest" description="Disordered" evidence="2">
    <location>
        <begin position="30"/>
        <end position="74"/>
    </location>
</feature>
<evidence type="ECO:0000256" key="2">
    <source>
        <dbReference type="SAM" id="MobiDB-lite"/>
    </source>
</evidence>
<dbReference type="Proteomes" id="UP001162131">
    <property type="component" value="Unassembled WGS sequence"/>
</dbReference>
<keyword evidence="1" id="KW-0175">Coiled coil</keyword>
<reference evidence="3" key="1">
    <citation type="submission" date="2021-09" db="EMBL/GenBank/DDBJ databases">
        <authorList>
            <consortium name="AG Swart"/>
            <person name="Singh M."/>
            <person name="Singh A."/>
            <person name="Seah K."/>
            <person name="Emmerich C."/>
        </authorList>
    </citation>
    <scope>NUCLEOTIDE SEQUENCE</scope>
    <source>
        <strain evidence="3">ATCC30299</strain>
    </source>
</reference>
<organism evidence="3 4">
    <name type="scientific">Blepharisma stoltei</name>
    <dbReference type="NCBI Taxonomy" id="1481888"/>
    <lineage>
        <taxon>Eukaryota</taxon>
        <taxon>Sar</taxon>
        <taxon>Alveolata</taxon>
        <taxon>Ciliophora</taxon>
        <taxon>Postciliodesmatophora</taxon>
        <taxon>Heterotrichea</taxon>
        <taxon>Heterotrichida</taxon>
        <taxon>Blepharismidae</taxon>
        <taxon>Blepharisma</taxon>
    </lineage>
</organism>
<name>A0AAU9J098_9CILI</name>
<comment type="caution">
    <text evidence="3">The sequence shown here is derived from an EMBL/GenBank/DDBJ whole genome shotgun (WGS) entry which is preliminary data.</text>
</comment>
<feature type="coiled-coil region" evidence="1">
    <location>
        <begin position="135"/>
        <end position="227"/>
    </location>
</feature>
<feature type="compositionally biased region" description="Low complexity" evidence="2">
    <location>
        <begin position="59"/>
        <end position="74"/>
    </location>
</feature>
<proteinExistence type="predicted"/>
<protein>
    <submittedName>
        <fullName evidence="3">Uncharacterized protein</fullName>
    </submittedName>
</protein>
<evidence type="ECO:0000313" key="3">
    <source>
        <dbReference type="EMBL" id="CAG9320255.1"/>
    </source>
</evidence>
<sequence>MKFHKSATTKDDPQIFRLTSLNSINRIEKSSTDKIRSLQSSPNLNSKPVSPRSSRGYLSPISEPSTSPSSRLQSSPRIAEIIANIKLRAETDLKRSFATKSPKLSQCLKRLEKSRYGREIVSCLDDRVYIKKKKYDSIMSKKSKLIRELEQLEEEFASIKESINESGKSSSLSKLEEKYQKLIENIHNEKKNRDVLNHMFDVRRDSLTSLKDRALKLEKDVSKAKSLEVLLDRKNSTQLQFLSKDETHLLREESLLNSQKNELRKKLNSELKEFEGRETLISFYKISQKNWYDRWERQILEKKIGKIGASKQESSLSEENYMSELERDFNLNVENLQSIKNETGSGSLSELSHKLAKQKETKQNLINLQTELQDTLRKQQIEICELRRIYEDFSHKNCFNDSNLNKRRFEIEQQIIHSEMVLEGKMSKLKKMSEDCAKVISALNSIVSKFSRFNRDSYKLSSFPTKTMIQIICNYISG</sequence>
<feature type="compositionally biased region" description="Polar residues" evidence="2">
    <location>
        <begin position="37"/>
        <end position="53"/>
    </location>
</feature>
<evidence type="ECO:0000256" key="1">
    <source>
        <dbReference type="SAM" id="Coils"/>
    </source>
</evidence>
<dbReference type="AlphaFoldDB" id="A0AAU9J098"/>
<keyword evidence="4" id="KW-1185">Reference proteome</keyword>
<feature type="coiled-coil region" evidence="1">
    <location>
        <begin position="322"/>
        <end position="378"/>
    </location>
</feature>
<evidence type="ECO:0000313" key="4">
    <source>
        <dbReference type="Proteomes" id="UP001162131"/>
    </source>
</evidence>
<dbReference type="EMBL" id="CAJZBQ010000025">
    <property type="protein sequence ID" value="CAG9320255.1"/>
    <property type="molecule type" value="Genomic_DNA"/>
</dbReference>
<gene>
    <name evidence="3" type="ORF">BSTOLATCC_MIC26177</name>
</gene>
<accession>A0AAU9J098</accession>